<protein>
    <recommendedName>
        <fullName evidence="6">SPOR domain-containing protein</fullName>
    </recommendedName>
</protein>
<reference evidence="4 5" key="1">
    <citation type="submission" date="2013-09" db="EMBL/GenBank/DDBJ databases">
        <title>Whole genome shotgun sequence of Novosphingobium tardaugens NBRC 16725.</title>
        <authorList>
            <person name="Isaki S."/>
            <person name="Hosoyama A."/>
            <person name="Tsuchikane K."/>
            <person name="Katsumata H."/>
            <person name="Ando Y."/>
            <person name="Yamazaki S."/>
            <person name="Fujita N."/>
        </authorList>
    </citation>
    <scope>NUCLEOTIDE SEQUENCE [LARGE SCALE GENOMIC DNA]</scope>
    <source>
        <strain evidence="4 5">NBRC 16725</strain>
    </source>
</reference>
<dbReference type="Pfam" id="PF05036">
    <property type="entry name" value="SPOR"/>
    <property type="match status" value="1"/>
</dbReference>
<dbReference type="AlphaFoldDB" id="U2YQL3"/>
<dbReference type="eggNOG" id="COG0797">
    <property type="taxonomic scope" value="Bacteria"/>
</dbReference>
<organism evidence="4 5">
    <name type="scientific">Caenibius tardaugens NBRC 16725</name>
    <dbReference type="NCBI Taxonomy" id="1219035"/>
    <lineage>
        <taxon>Bacteria</taxon>
        <taxon>Pseudomonadati</taxon>
        <taxon>Pseudomonadota</taxon>
        <taxon>Alphaproteobacteria</taxon>
        <taxon>Sphingomonadales</taxon>
        <taxon>Erythrobacteraceae</taxon>
        <taxon>Caenibius</taxon>
    </lineage>
</organism>
<dbReference type="PANTHER" id="PTHR34183:SF1">
    <property type="entry name" value="ENDOLYTIC PEPTIDOGLYCAN TRANSGLYCOSYLASE RLPA"/>
    <property type="match status" value="1"/>
</dbReference>
<evidence type="ECO:0000313" key="5">
    <source>
        <dbReference type="Proteomes" id="UP000016568"/>
    </source>
</evidence>
<dbReference type="GO" id="GO:0042834">
    <property type="term" value="F:peptidoglycan binding"/>
    <property type="evidence" value="ECO:0007669"/>
    <property type="project" value="InterPro"/>
</dbReference>
<dbReference type="InterPro" id="IPR036908">
    <property type="entry name" value="RlpA-like_sf"/>
</dbReference>
<dbReference type="Gene3D" id="2.40.40.10">
    <property type="entry name" value="RlpA-like domain"/>
    <property type="match status" value="1"/>
</dbReference>
<name>U2YQL3_9SPHN</name>
<dbReference type="PANTHER" id="PTHR34183">
    <property type="entry name" value="ENDOLYTIC PEPTIDOGLYCAN TRANSGLYCOSYLASE RLPA"/>
    <property type="match status" value="1"/>
</dbReference>
<evidence type="ECO:0008006" key="6">
    <source>
        <dbReference type="Google" id="ProtNLM"/>
    </source>
</evidence>
<feature type="domain" description="SPOR" evidence="3">
    <location>
        <begin position="227"/>
        <end position="289"/>
    </location>
</feature>
<dbReference type="EMBL" id="BASZ01000013">
    <property type="protein sequence ID" value="GAD50982.1"/>
    <property type="molecule type" value="Genomic_DNA"/>
</dbReference>
<dbReference type="RefSeq" id="WP_021691800.1">
    <property type="nucleotide sequence ID" value="NZ_BASZ01000013.1"/>
</dbReference>
<gene>
    <name evidence="4" type="ORF">NT2_13_00690</name>
</gene>
<accession>U2YQL3</accession>
<dbReference type="Gene3D" id="3.30.70.1070">
    <property type="entry name" value="Sporulation related repeat"/>
    <property type="match status" value="1"/>
</dbReference>
<comment type="caution">
    <text evidence="4">The sequence shown here is derived from an EMBL/GenBank/DDBJ whole genome shotgun (WGS) entry which is preliminary data.</text>
</comment>
<dbReference type="SUPFAM" id="SSF110997">
    <property type="entry name" value="Sporulation related repeat"/>
    <property type="match status" value="1"/>
</dbReference>
<evidence type="ECO:0000256" key="1">
    <source>
        <dbReference type="SAM" id="MobiDB-lite"/>
    </source>
</evidence>
<sequence>MSATVVLAACSSADTAVGSAPVNPYGPAADYPMVLGAPFAIDGELYTPVDTLNYDSVGQVVTDQAGGAAISAEHRTLPLPSYIEVTSLETGKTILVRVERRGPMSGRALIGLSPGAMEQLGVQPGTAVRARRVNPVEQERAMLRRGERAPERMDTPKSLVEVLRRKLPAGTDIPESHRDRADTMQAPASAQRVTPANVVPERKADIASTKPSVSAPSDAMVAPKGKGGRYFVQAGAFSVQANAQNVANKINGTIVSSGKLHLVRVGPFPGRKEAEASLAKVKGAGYTGARIYDTDR</sequence>
<evidence type="ECO:0000259" key="3">
    <source>
        <dbReference type="Pfam" id="PF05036"/>
    </source>
</evidence>
<dbReference type="Proteomes" id="UP000016568">
    <property type="component" value="Unassembled WGS sequence"/>
</dbReference>
<proteinExistence type="predicted"/>
<dbReference type="InterPro" id="IPR007730">
    <property type="entry name" value="SPOR-like_dom"/>
</dbReference>
<evidence type="ECO:0000313" key="4">
    <source>
        <dbReference type="EMBL" id="GAD50982.1"/>
    </source>
</evidence>
<dbReference type="InterPro" id="IPR009009">
    <property type="entry name" value="RlpA-like_DPBB"/>
</dbReference>
<keyword evidence="5" id="KW-1185">Reference proteome</keyword>
<evidence type="ECO:0000259" key="2">
    <source>
        <dbReference type="Pfam" id="PF03330"/>
    </source>
</evidence>
<dbReference type="Pfam" id="PF03330">
    <property type="entry name" value="DPBB_1"/>
    <property type="match status" value="1"/>
</dbReference>
<feature type="region of interest" description="Disordered" evidence="1">
    <location>
        <begin position="171"/>
        <end position="195"/>
    </location>
</feature>
<dbReference type="InterPro" id="IPR036680">
    <property type="entry name" value="SPOR-like_sf"/>
</dbReference>
<dbReference type="CDD" id="cd22268">
    <property type="entry name" value="DPBB_RlpA-like"/>
    <property type="match status" value="1"/>
</dbReference>
<feature type="domain" description="RlpA-like protein double-psi beta-barrel" evidence="2">
    <location>
        <begin position="69"/>
        <end position="123"/>
    </location>
</feature>